<dbReference type="AlphaFoldDB" id="A0A5C4NA14"/>
<dbReference type="EMBL" id="VDFV01000026">
    <property type="protein sequence ID" value="TNC68055.1"/>
    <property type="molecule type" value="Genomic_DNA"/>
</dbReference>
<organism evidence="1 2">
    <name type="scientific">Rubellimicrobium roseum</name>
    <dbReference type="NCBI Taxonomy" id="687525"/>
    <lineage>
        <taxon>Bacteria</taxon>
        <taxon>Pseudomonadati</taxon>
        <taxon>Pseudomonadota</taxon>
        <taxon>Alphaproteobacteria</taxon>
        <taxon>Rhodobacterales</taxon>
        <taxon>Roseobacteraceae</taxon>
        <taxon>Rubellimicrobium</taxon>
    </lineage>
</organism>
<keyword evidence="2" id="KW-1185">Reference proteome</keyword>
<dbReference type="OrthoDB" id="9851181at2"/>
<name>A0A5C4NA14_9RHOB</name>
<evidence type="ECO:0000313" key="1">
    <source>
        <dbReference type="EMBL" id="TNC68055.1"/>
    </source>
</evidence>
<protein>
    <submittedName>
        <fullName evidence="1">Uncharacterized protein</fullName>
    </submittedName>
</protein>
<gene>
    <name evidence="1" type="ORF">FHG71_15175</name>
</gene>
<comment type="caution">
    <text evidence="1">The sequence shown here is derived from an EMBL/GenBank/DDBJ whole genome shotgun (WGS) entry which is preliminary data.</text>
</comment>
<proteinExistence type="predicted"/>
<dbReference type="RefSeq" id="WP_139082547.1">
    <property type="nucleotide sequence ID" value="NZ_VDFV01000026.1"/>
</dbReference>
<sequence>MQLDGHRVLRKGHTRRRYGAVDAGVTTRVSDDGRELLFESSIPVSKGFSDVRFVLPVEALPELMRLALGPRQNSES</sequence>
<reference evidence="1 2" key="1">
    <citation type="submission" date="2019-06" db="EMBL/GenBank/DDBJ databases">
        <authorList>
            <person name="Jiang L."/>
        </authorList>
    </citation>
    <scope>NUCLEOTIDE SEQUENCE [LARGE SCALE GENOMIC DNA]</scope>
    <source>
        <strain evidence="1 2">YIM 48858</strain>
    </source>
</reference>
<accession>A0A5C4NA14</accession>
<dbReference type="Proteomes" id="UP000305709">
    <property type="component" value="Unassembled WGS sequence"/>
</dbReference>
<evidence type="ECO:0000313" key="2">
    <source>
        <dbReference type="Proteomes" id="UP000305709"/>
    </source>
</evidence>